<evidence type="ECO:0000313" key="3">
    <source>
        <dbReference type="Proteomes" id="UP000215896"/>
    </source>
</evidence>
<keyword evidence="3" id="KW-1185">Reference proteome</keyword>
<feature type="transmembrane region" description="Helical" evidence="1">
    <location>
        <begin position="19"/>
        <end position="38"/>
    </location>
</feature>
<feature type="transmembrane region" description="Helical" evidence="1">
    <location>
        <begin position="139"/>
        <end position="157"/>
    </location>
</feature>
<feature type="transmembrane region" description="Helical" evidence="1">
    <location>
        <begin position="98"/>
        <end position="119"/>
    </location>
</feature>
<keyword evidence="1" id="KW-1133">Transmembrane helix</keyword>
<evidence type="ECO:0000256" key="1">
    <source>
        <dbReference type="SAM" id="Phobius"/>
    </source>
</evidence>
<name>A0A255G4T3_9ACTN</name>
<sequence length="179" mass="19241">MTTDAPGPATLSRAQLPRITGLVLGWIAVLSLTMPWVAKWQPSLPPRRLPDQAYGFWLATEIFDDRAAAGMLTAVALPLGTVAILVLLYLAARRPSPIWPGLAVAGIALALLILARVGIELYVPEETVGDLFVHQPGWYLWQAAMAGCLIAGLWIVVTHERPWAGERTLPEGHVGGPLG</sequence>
<accession>A0A255G4T3</accession>
<comment type="caution">
    <text evidence="2">The sequence shown here is derived from an EMBL/GenBank/DDBJ whole genome shotgun (WGS) entry which is preliminary data.</text>
</comment>
<proteinExistence type="predicted"/>
<keyword evidence="1" id="KW-0812">Transmembrane</keyword>
<evidence type="ECO:0000313" key="2">
    <source>
        <dbReference type="EMBL" id="OYO07854.1"/>
    </source>
</evidence>
<reference evidence="2 3" key="1">
    <citation type="submission" date="2017-07" db="EMBL/GenBank/DDBJ databases">
        <title>Draft whole genome sequences of clinical Proprionibacteriaceae strains.</title>
        <authorList>
            <person name="Bernier A.-M."/>
            <person name="Bernard K."/>
            <person name="Domingo M.-C."/>
        </authorList>
    </citation>
    <scope>NUCLEOTIDE SEQUENCE [LARGE SCALE GENOMIC DNA]</scope>
    <source>
        <strain evidence="2 3">NML 030167</strain>
    </source>
</reference>
<organism evidence="2 3">
    <name type="scientific">Enemella evansiae</name>
    <dbReference type="NCBI Taxonomy" id="2016499"/>
    <lineage>
        <taxon>Bacteria</taxon>
        <taxon>Bacillati</taxon>
        <taxon>Actinomycetota</taxon>
        <taxon>Actinomycetes</taxon>
        <taxon>Propionibacteriales</taxon>
        <taxon>Propionibacteriaceae</taxon>
        <taxon>Enemella</taxon>
    </lineage>
</organism>
<feature type="transmembrane region" description="Helical" evidence="1">
    <location>
        <begin position="67"/>
        <end position="91"/>
    </location>
</feature>
<dbReference type="EMBL" id="NMVO01000019">
    <property type="protein sequence ID" value="OYO07854.1"/>
    <property type="molecule type" value="Genomic_DNA"/>
</dbReference>
<dbReference type="RefSeq" id="WP_094407191.1">
    <property type="nucleotide sequence ID" value="NZ_NMVO01000019.1"/>
</dbReference>
<dbReference type="AlphaFoldDB" id="A0A255G4T3"/>
<dbReference type="Proteomes" id="UP000215896">
    <property type="component" value="Unassembled WGS sequence"/>
</dbReference>
<keyword evidence="1" id="KW-0472">Membrane</keyword>
<gene>
    <name evidence="2" type="ORF">CGZ94_20495</name>
</gene>
<protein>
    <submittedName>
        <fullName evidence="2">Uncharacterized protein</fullName>
    </submittedName>
</protein>